<dbReference type="RefSeq" id="XP_002669005.1">
    <property type="nucleotide sequence ID" value="XM_002668959.1"/>
</dbReference>
<dbReference type="GeneID" id="8860930"/>
<reference evidence="2 3" key="1">
    <citation type="journal article" date="2010" name="Cell">
        <title>The genome of Naegleria gruberi illuminates early eukaryotic versatility.</title>
        <authorList>
            <person name="Fritz-Laylin L.K."/>
            <person name="Prochnik S.E."/>
            <person name="Ginger M.L."/>
            <person name="Dacks J.B."/>
            <person name="Carpenter M.L."/>
            <person name="Field M.C."/>
            <person name="Kuo A."/>
            <person name="Paredez A."/>
            <person name="Chapman J."/>
            <person name="Pham J."/>
            <person name="Shu S."/>
            <person name="Neupane R."/>
            <person name="Cipriano M."/>
            <person name="Mancuso J."/>
            <person name="Tu H."/>
            <person name="Salamov A."/>
            <person name="Lindquist E."/>
            <person name="Shapiro H."/>
            <person name="Lucas S."/>
            <person name="Grigoriev I.V."/>
            <person name="Cande W.Z."/>
            <person name="Fulton C."/>
            <person name="Rokhsar D.S."/>
            <person name="Dawson S.C."/>
        </authorList>
    </citation>
    <scope>NUCLEOTIDE SEQUENCE [LARGE SCALE GENOMIC DNA]</scope>
    <source>
        <strain evidence="2 3">NEG-M</strain>
    </source>
</reference>
<keyword evidence="1" id="KW-0812">Transmembrane</keyword>
<dbReference type="AlphaFoldDB" id="D2W3V5"/>
<evidence type="ECO:0000256" key="1">
    <source>
        <dbReference type="SAM" id="Phobius"/>
    </source>
</evidence>
<dbReference type="InParanoid" id="D2W3V5"/>
<keyword evidence="1" id="KW-1133">Transmembrane helix</keyword>
<evidence type="ECO:0000313" key="3">
    <source>
        <dbReference type="Proteomes" id="UP000006671"/>
    </source>
</evidence>
<organism evidence="3">
    <name type="scientific">Naegleria gruberi</name>
    <name type="common">Amoeba</name>
    <dbReference type="NCBI Taxonomy" id="5762"/>
    <lineage>
        <taxon>Eukaryota</taxon>
        <taxon>Discoba</taxon>
        <taxon>Heterolobosea</taxon>
        <taxon>Tetramitia</taxon>
        <taxon>Eutetramitia</taxon>
        <taxon>Vahlkampfiidae</taxon>
        <taxon>Naegleria</taxon>
    </lineage>
</organism>
<protein>
    <submittedName>
        <fullName evidence="2">Predicted protein</fullName>
    </submittedName>
</protein>
<gene>
    <name evidence="2" type="ORF">NAEGRDRAFT_76079</name>
</gene>
<dbReference type="KEGG" id="ngr:NAEGRDRAFT_76079"/>
<dbReference type="VEuPathDB" id="AmoebaDB:NAEGRDRAFT_76079"/>
<dbReference type="Proteomes" id="UP000006671">
    <property type="component" value="Unassembled WGS sequence"/>
</dbReference>
<sequence length="175" mass="19682">MSPQRSTHKIHLNLFTVMIVLCLNVVVLVLGDKFIFNHYGDMDGFSGKIIQLTFPYINNTTNTYYLSRTEKRAYTDCNEFRIGSYKILRNSFCGNCKVLDDSWVGDHATVSTLVPSMYPLCYIEKDGNQTNYRVVAINFQSQLQATTASATPYCHEECGAECCNSNSVVASISLK</sequence>
<accession>D2W3V5</accession>
<keyword evidence="3" id="KW-1185">Reference proteome</keyword>
<feature type="transmembrane region" description="Helical" evidence="1">
    <location>
        <begin position="12"/>
        <end position="31"/>
    </location>
</feature>
<dbReference type="EMBL" id="GG738934">
    <property type="protein sequence ID" value="EFC36261.1"/>
    <property type="molecule type" value="Genomic_DNA"/>
</dbReference>
<name>D2W3V5_NAEGR</name>
<evidence type="ECO:0000313" key="2">
    <source>
        <dbReference type="EMBL" id="EFC36261.1"/>
    </source>
</evidence>
<proteinExistence type="predicted"/>
<keyword evidence="1" id="KW-0472">Membrane</keyword>